<dbReference type="PROSITE" id="PS50294">
    <property type="entry name" value="WD_REPEATS_REGION"/>
    <property type="match status" value="2"/>
</dbReference>
<dbReference type="GO" id="GO:0032040">
    <property type="term" value="C:small-subunit processome"/>
    <property type="evidence" value="ECO:0007669"/>
    <property type="project" value="TreeGrafter"/>
</dbReference>
<evidence type="ECO:0008006" key="9">
    <source>
        <dbReference type="Google" id="ProtNLM"/>
    </source>
</evidence>
<dbReference type="GO" id="GO:0034511">
    <property type="term" value="F:U3 snoRNA binding"/>
    <property type="evidence" value="ECO:0007669"/>
    <property type="project" value="InterPro"/>
</dbReference>
<dbReference type="InterPro" id="IPR036322">
    <property type="entry name" value="WD40_repeat_dom_sf"/>
</dbReference>
<dbReference type="PROSITE" id="PS00678">
    <property type="entry name" value="WD_REPEATS_1"/>
    <property type="match status" value="1"/>
</dbReference>
<evidence type="ECO:0000256" key="3">
    <source>
        <dbReference type="ARBA" id="ARBA00022737"/>
    </source>
</evidence>
<feature type="repeat" description="WD" evidence="5">
    <location>
        <begin position="389"/>
        <end position="429"/>
    </location>
</feature>
<dbReference type="InterPro" id="IPR015943">
    <property type="entry name" value="WD40/YVTN_repeat-like_dom_sf"/>
</dbReference>
<dbReference type="VEuPathDB" id="FungiDB:MGL_3092"/>
<dbReference type="PROSITE" id="PS50082">
    <property type="entry name" value="WD_REPEATS_2"/>
    <property type="match status" value="6"/>
</dbReference>
<feature type="region of interest" description="Disordered" evidence="6">
    <location>
        <begin position="530"/>
        <end position="550"/>
    </location>
</feature>
<dbReference type="SUPFAM" id="SSF50978">
    <property type="entry name" value="WD40 repeat-like"/>
    <property type="match status" value="1"/>
</dbReference>
<feature type="repeat" description="WD" evidence="5">
    <location>
        <begin position="133"/>
        <end position="174"/>
    </location>
</feature>
<gene>
    <name evidence="7" type="ORF">MGL_3092</name>
</gene>
<dbReference type="Proteomes" id="UP000008837">
    <property type="component" value="Unassembled WGS sequence"/>
</dbReference>
<dbReference type="STRING" id="425265.A8Q7P9"/>
<accession>A8Q7P9</accession>
<dbReference type="EMBL" id="AAYY01000011">
    <property type="protein sequence ID" value="EDP42334.1"/>
    <property type="molecule type" value="Genomic_DNA"/>
</dbReference>
<keyword evidence="3" id="KW-0677">Repeat</keyword>
<feature type="region of interest" description="Disordered" evidence="6">
    <location>
        <begin position="1"/>
        <end position="41"/>
    </location>
</feature>
<evidence type="ECO:0000256" key="1">
    <source>
        <dbReference type="ARBA" id="ARBA00004123"/>
    </source>
</evidence>
<dbReference type="SMART" id="SM00320">
    <property type="entry name" value="WD40"/>
    <property type="match status" value="6"/>
</dbReference>
<dbReference type="OMA" id="CRYWKIR"/>
<evidence type="ECO:0000313" key="7">
    <source>
        <dbReference type="EMBL" id="EDP42334.1"/>
    </source>
</evidence>
<dbReference type="GeneID" id="5853854"/>
<dbReference type="OrthoDB" id="189968at2759"/>
<protein>
    <recommendedName>
        <fullName evidence="9">Ribosomal RNA-processing protein 9</fullName>
    </recommendedName>
</protein>
<keyword evidence="4" id="KW-0539">Nucleus</keyword>
<evidence type="ECO:0000256" key="6">
    <source>
        <dbReference type="SAM" id="MobiDB-lite"/>
    </source>
</evidence>
<name>A8Q7P9_MALGO</name>
<dbReference type="RefSeq" id="XP_001729548.1">
    <property type="nucleotide sequence ID" value="XM_001729496.1"/>
</dbReference>
<dbReference type="PANTHER" id="PTHR19865:SF0">
    <property type="entry name" value="U3 SMALL NUCLEOLAR RNA-INTERACTING PROTEIN 2"/>
    <property type="match status" value="1"/>
</dbReference>
<keyword evidence="8" id="KW-1185">Reference proteome</keyword>
<reference evidence="7 8" key="1">
    <citation type="journal article" date="2007" name="Proc. Natl. Acad. Sci. U.S.A.">
        <title>Dandruff-associated Malassezia genomes reveal convergent and divergent virulence traits shared with plant and human fungal pathogens.</title>
        <authorList>
            <person name="Xu J."/>
            <person name="Saunders C.W."/>
            <person name="Hu P."/>
            <person name="Grant R.A."/>
            <person name="Boekhout T."/>
            <person name="Kuramae E.E."/>
            <person name="Kronstad J.W."/>
            <person name="Deangelis Y.M."/>
            <person name="Reeder N.L."/>
            <person name="Johnstone K.R."/>
            <person name="Leland M."/>
            <person name="Fieno A.M."/>
            <person name="Begley W.M."/>
            <person name="Sun Y."/>
            <person name="Lacey M.P."/>
            <person name="Chaudhary T."/>
            <person name="Keough T."/>
            <person name="Chu L."/>
            <person name="Sears R."/>
            <person name="Yuan B."/>
            <person name="Dawson T.L.Jr."/>
        </authorList>
    </citation>
    <scope>NUCLEOTIDE SEQUENCE [LARGE SCALE GENOMIC DNA]</scope>
    <source>
        <strain evidence="8">ATCC MYA-4612 / CBS 7966</strain>
    </source>
</reference>
<dbReference type="Pfam" id="PF00400">
    <property type="entry name" value="WD40"/>
    <property type="match status" value="5"/>
</dbReference>
<evidence type="ECO:0000256" key="2">
    <source>
        <dbReference type="ARBA" id="ARBA00022574"/>
    </source>
</evidence>
<comment type="caution">
    <text evidence="7">The sequence shown here is derived from an EMBL/GenBank/DDBJ whole genome shotgun (WGS) entry which is preliminary data.</text>
</comment>
<keyword evidence="2 5" id="KW-0853">WD repeat</keyword>
<proteinExistence type="predicted"/>
<dbReference type="InterPro" id="IPR039241">
    <property type="entry name" value="Rrp9-like"/>
</dbReference>
<feature type="repeat" description="WD" evidence="5">
    <location>
        <begin position="322"/>
        <end position="363"/>
    </location>
</feature>
<dbReference type="AlphaFoldDB" id="A8Q7P9"/>
<comment type="subcellular location">
    <subcellularLocation>
        <location evidence="1">Nucleus</location>
    </subcellularLocation>
</comment>
<dbReference type="KEGG" id="mgl:MGL_3092"/>
<dbReference type="InterPro" id="IPR019775">
    <property type="entry name" value="WD40_repeat_CS"/>
</dbReference>
<dbReference type="FunCoup" id="A8Q7P9">
    <property type="interactions" value="525"/>
</dbReference>
<feature type="repeat" description="WD" evidence="5">
    <location>
        <begin position="450"/>
        <end position="478"/>
    </location>
</feature>
<feature type="repeat" description="WD" evidence="5">
    <location>
        <begin position="280"/>
        <end position="321"/>
    </location>
</feature>
<dbReference type="InParanoid" id="A8Q7P9"/>
<feature type="region of interest" description="Disordered" evidence="6">
    <location>
        <begin position="186"/>
        <end position="225"/>
    </location>
</feature>
<dbReference type="PANTHER" id="PTHR19865">
    <property type="entry name" value="U3 SMALL NUCLEOLAR RNA INTERACTING PROTEIN 2"/>
    <property type="match status" value="1"/>
</dbReference>
<dbReference type="Gene3D" id="2.130.10.10">
    <property type="entry name" value="YVTN repeat-like/Quinoprotein amine dehydrogenase"/>
    <property type="match status" value="1"/>
</dbReference>
<evidence type="ECO:0000256" key="5">
    <source>
        <dbReference type="PROSITE-ProRule" id="PRU00221"/>
    </source>
</evidence>
<dbReference type="InterPro" id="IPR001680">
    <property type="entry name" value="WD40_rpt"/>
</dbReference>
<organism evidence="7 8">
    <name type="scientific">Malassezia globosa (strain ATCC MYA-4612 / CBS 7966)</name>
    <name type="common">Dandruff-associated fungus</name>
    <dbReference type="NCBI Taxonomy" id="425265"/>
    <lineage>
        <taxon>Eukaryota</taxon>
        <taxon>Fungi</taxon>
        <taxon>Dikarya</taxon>
        <taxon>Basidiomycota</taxon>
        <taxon>Ustilaginomycotina</taxon>
        <taxon>Malasseziomycetes</taxon>
        <taxon>Malasseziales</taxon>
        <taxon>Malasseziaceae</taxon>
        <taxon>Malassezia</taxon>
    </lineage>
</organism>
<evidence type="ECO:0000256" key="4">
    <source>
        <dbReference type="ARBA" id="ARBA00023242"/>
    </source>
</evidence>
<sequence>MSDPFFQKKRKRSNDAGSKHPTQTRRKDADEYEDAGDIGAVEDMNLQHTYDDGDDGAAAADRETPAEAKVRLAKLYLEGLHEKEDIDGIDAAAVDRENIAARLRKDVEEGSGHMHIAVATRICAPKPEDILCVRGHRASMTCARTGASAKHLFTSDKDGRIWQWRLRDGTQVCMMPRGYARESEYVGSAPMSNTSGAARRRERARRSTQSPMPSTSSAPYKGHVTLQPGEGHTSAILSLSVSDDGRFCASAGCDKRIGIWETTTTSASSPNVPTRWVKALLGHKDAVCSVAFRGGSTELFSASYDRTVKLFDAAQLSYIETLFGHQESIQDLACLRAERAVTAGGRERTCRLWKIREESQLVFRGGTRSKVHALLEGGDLVDTPGAKKNEVHEGSVDCVSMIDDNHFVSGSDSGTLSLWSLAKKKPLFVVYAAHGYDRAHGNTQPLPRYITSVACLPYGDVFASGSWDGVIRLWALDSSLRSFRFLFDVPAPGVVNSLQLLTPSIEHMDDYPVVPSLWRRRGGAQARLDPVAKTNGHHSSEPHKSSSSLSLRSGLHMSADGHVLGHKESIPPLLIAALAPEPRADRWIRIPNAVSAALVIPMWLLT</sequence>
<evidence type="ECO:0000313" key="8">
    <source>
        <dbReference type="Proteomes" id="UP000008837"/>
    </source>
</evidence>
<feature type="compositionally biased region" description="Polar residues" evidence="6">
    <location>
        <begin position="207"/>
        <end position="218"/>
    </location>
</feature>
<feature type="repeat" description="WD" evidence="5">
    <location>
        <begin position="229"/>
        <end position="270"/>
    </location>
</feature>